<evidence type="ECO:0000256" key="12">
    <source>
        <dbReference type="SAM" id="MobiDB-lite"/>
    </source>
</evidence>
<evidence type="ECO:0000313" key="15">
    <source>
        <dbReference type="EMBL" id="KAK6516598.1"/>
    </source>
</evidence>
<dbReference type="EMBL" id="JAVHJM010000003">
    <property type="protein sequence ID" value="KAK6516598.1"/>
    <property type="molecule type" value="Genomic_DNA"/>
</dbReference>
<dbReference type="InterPro" id="IPR009000">
    <property type="entry name" value="Transl_B-barrel_sf"/>
</dbReference>
<sequence length="1380" mass="150719">MRSSIARRPVASPCLLCMLRATATAERSIPRTASRRRFNRRVHSSANRLAGENLASRPEPEDGGLHSLPTSQKPSSFAGFGSTRTASIAASKWGRKPAKVEEPAPEPAPAPVPAPAPAPAPAPSHEPLETQIQFRQQEQFESVYHFRPPPQEPIHQPIVTEPVNTQAELTLDVGSQDTQASKTEPIETLEPGVDLEVEAQNVESIHTSVDQIAAGEDHSQEISPVLETASDIEPQVPEASAIESQDVRNTPAMLDTEAPVTENAAPVTQEILATPVQEPQSTQEPPAAETEASTSLHADVEAKIGASLAETPVVEQEAQSVPVVEPEIITVDSNDAGASLNATAPINAAADVQDIQETSLLDTQAPKISISESQTTEELLSHSTQAEDMPTLKAEAISIPPQESLEPAESTPISGLEPVAQDQSIASTANSKPAIQQPLSFLDKPINPPEPAPVVRKSAHAPASGMSWAQRELAAMPVPTASGIGKWARTSAEVKAPQGLSFQSPAPVASTLAPKAGSWATTADNQARQNTSAEDLKFLRKQHAQSLPTFERPPNPQESLTRNSEIKSKWRTAASGVGKWGISTKKSVFATPDSNDILDQLSGKANTPAASSDGWQRSGERRTFGEKDNYGEDMSQRSFREFKTGRNQYGLGSVEFGDTNLVDEAFAEAGLTDEVVGSGKKSKKERRRRAELEARAAQEEAQDWSRRSSAKEKDKAKHSRQWATEDDPIEEVESKAQMKERKRLEREQKAKERAEMEQQLPPILIPEFVSVNTLARLCKVKLDPFTRKMEELGFTETNPDHVLNAEMAGLISMEYGFEPIVDKSHERDLVALPVPADKSVLPPRPPVVTIMGHVDHGKTTILDWLRKSSIVDQEHGGITQHIGAFSVNMPSGRVITFLDTPGHEAFLKMRERGANMTDIVILVVAADDSIMPQTIEAIKHAKSAGVPIIVAINKCDKEDADPERVKRDLAQYDIQIEEVGGDTQVVCVSGKTGLGMEDLEESVLLQADDIDMRADKTGRMEGWVVETSTKAKGRVATVLVRRGTLKKGDVIVAGTTWARVRNMITDTGAELEEAPPGTPVEVDGWRDQPDAGDEILQAVTEEKAKSVVDYRLFKEERVQLAKDIEAINETRRLHHEKKEREARVKALQEQGMDAEEATALVPEIKEDDKFKVLEVPFIIKADVAGSVEAVEAQVLSVANEEARTMVIRTGVGPLTESDISMAESTGAYCLTFNVANDPDIMALARFSNVKTIHHTVIYAILDDIKSLMSEKLKPTIVKTVVGEAEILQIFQYNIKKKTMRPFAGCRIYRGTITKGYKAKIMRGGETVYDGTLETLKNVKKEVKEMTQGSECGMGFLDFDDFQEGDIVHCYTEVKKKRIFN</sequence>
<dbReference type="FunFam" id="2.40.30.10:FF:000007">
    <property type="entry name" value="Translation initiation factor IF-2"/>
    <property type="match status" value="1"/>
</dbReference>
<dbReference type="FunFam" id="3.40.50.10050:FF:000001">
    <property type="entry name" value="Translation initiation factor IF-2"/>
    <property type="match status" value="1"/>
</dbReference>
<dbReference type="SUPFAM" id="SSF52540">
    <property type="entry name" value="P-loop containing nucleoside triphosphate hydrolases"/>
    <property type="match status" value="1"/>
</dbReference>
<evidence type="ECO:0000256" key="7">
    <source>
        <dbReference type="ARBA" id="ARBA00023128"/>
    </source>
</evidence>
<evidence type="ECO:0000256" key="3">
    <source>
        <dbReference type="ARBA" id="ARBA00022540"/>
    </source>
</evidence>
<feature type="region of interest" description="Disordered" evidence="12">
    <location>
        <begin position="675"/>
        <end position="755"/>
    </location>
</feature>
<keyword evidence="13" id="KW-0732">Signal</keyword>
<dbReference type="InterPro" id="IPR015760">
    <property type="entry name" value="TIF_IF2"/>
</dbReference>
<dbReference type="GO" id="GO:0003743">
    <property type="term" value="F:translation initiation factor activity"/>
    <property type="evidence" value="ECO:0007669"/>
    <property type="project" value="UniProtKB-KW"/>
</dbReference>
<dbReference type="NCBIfam" id="TIGR00231">
    <property type="entry name" value="small_GTP"/>
    <property type="match status" value="1"/>
</dbReference>
<keyword evidence="6" id="KW-0809">Transit peptide</keyword>
<dbReference type="PANTHER" id="PTHR43381">
    <property type="entry name" value="TRANSLATION INITIATION FACTOR IF-2-RELATED"/>
    <property type="match status" value="1"/>
</dbReference>
<evidence type="ECO:0000256" key="4">
    <source>
        <dbReference type="ARBA" id="ARBA00022741"/>
    </source>
</evidence>
<feature type="coiled-coil region" evidence="11">
    <location>
        <begin position="1130"/>
        <end position="1157"/>
    </location>
</feature>
<dbReference type="InterPro" id="IPR053905">
    <property type="entry name" value="EF-G-like_DII"/>
</dbReference>
<proteinExistence type="inferred from homology"/>
<comment type="function">
    <text evidence="9">One of the essential components for the initiation of protein synthesis. Protects formylmethionyl-tRNA from spontaneous hydrolysis and promotes its binding to the 30S ribosomal subunits. Also involved in the hydrolysis of GTP during the formation of the 70S ribosomal complex.</text>
</comment>
<evidence type="ECO:0000313" key="16">
    <source>
        <dbReference type="Proteomes" id="UP001307849"/>
    </source>
</evidence>
<comment type="similarity">
    <text evidence="2">Belongs to the TRAFAC class translation factor GTPase superfamily. Classic translation factor GTPase family. IF-2 subfamily.</text>
</comment>
<dbReference type="InterPro" id="IPR036925">
    <property type="entry name" value="TIF_IF2_dom3_sf"/>
</dbReference>
<dbReference type="InterPro" id="IPR005225">
    <property type="entry name" value="Small_GTP-bd"/>
</dbReference>
<keyword evidence="3" id="KW-0396">Initiation factor</keyword>
<dbReference type="Pfam" id="PF22042">
    <property type="entry name" value="EF-G_D2"/>
    <property type="match status" value="1"/>
</dbReference>
<dbReference type="InterPro" id="IPR044145">
    <property type="entry name" value="IF2_II"/>
</dbReference>
<feature type="region of interest" description="Disordered" evidence="12">
    <location>
        <begin position="275"/>
        <end position="296"/>
    </location>
</feature>
<feature type="compositionally biased region" description="Polar residues" evidence="12">
    <location>
        <begin position="370"/>
        <end position="386"/>
    </location>
</feature>
<dbReference type="Gene3D" id="2.40.30.10">
    <property type="entry name" value="Translation factors"/>
    <property type="match status" value="2"/>
</dbReference>
<feature type="domain" description="Tr-type G" evidence="14">
    <location>
        <begin position="843"/>
        <end position="1013"/>
    </location>
</feature>
<dbReference type="FunFam" id="3.40.50.300:FF:000019">
    <property type="entry name" value="Translation initiation factor IF-2"/>
    <property type="match status" value="1"/>
</dbReference>
<evidence type="ECO:0000256" key="11">
    <source>
        <dbReference type="SAM" id="Coils"/>
    </source>
</evidence>
<accession>A0AAN8PL79</accession>
<dbReference type="PROSITE" id="PS51722">
    <property type="entry name" value="G_TR_2"/>
    <property type="match status" value="1"/>
</dbReference>
<dbReference type="Pfam" id="PF00009">
    <property type="entry name" value="GTP_EFTU"/>
    <property type="match status" value="1"/>
</dbReference>
<keyword evidence="16" id="KW-1185">Reference proteome</keyword>
<evidence type="ECO:0000259" key="14">
    <source>
        <dbReference type="PROSITE" id="PS51722"/>
    </source>
</evidence>
<evidence type="ECO:0000256" key="5">
    <source>
        <dbReference type="ARBA" id="ARBA00022917"/>
    </source>
</evidence>
<feature type="compositionally biased region" description="Basic residues" evidence="12">
    <location>
        <begin position="33"/>
        <end position="43"/>
    </location>
</feature>
<feature type="region of interest" description="Disordered" evidence="12">
    <location>
        <begin position="543"/>
        <end position="565"/>
    </location>
</feature>
<feature type="compositionally biased region" description="Polar residues" evidence="12">
    <location>
        <begin position="603"/>
        <end position="615"/>
    </location>
</feature>
<dbReference type="Gene3D" id="3.40.50.10050">
    <property type="entry name" value="Translation initiation factor IF- 2, domain 3"/>
    <property type="match status" value="1"/>
</dbReference>
<evidence type="ECO:0000256" key="6">
    <source>
        <dbReference type="ARBA" id="ARBA00022946"/>
    </source>
</evidence>
<keyword evidence="11" id="KW-0175">Coiled coil</keyword>
<dbReference type="GO" id="GO:0005525">
    <property type="term" value="F:GTP binding"/>
    <property type="evidence" value="ECO:0007669"/>
    <property type="project" value="UniProtKB-KW"/>
</dbReference>
<dbReference type="PANTHER" id="PTHR43381:SF20">
    <property type="entry name" value="TRANSLATION INITIATION FACTOR IF-2, MITOCHONDRIAL"/>
    <property type="match status" value="1"/>
</dbReference>
<dbReference type="GO" id="GO:0005739">
    <property type="term" value="C:mitochondrion"/>
    <property type="evidence" value="ECO:0007669"/>
    <property type="project" value="UniProtKB-SubCell"/>
</dbReference>
<name>A0AAN8PL79_9PEZI</name>
<dbReference type="InterPro" id="IPR023115">
    <property type="entry name" value="TIF_IF2_dom3"/>
</dbReference>
<dbReference type="InterPro" id="IPR027417">
    <property type="entry name" value="P-loop_NTPase"/>
</dbReference>
<keyword evidence="7" id="KW-0496">Mitochondrion</keyword>
<feature type="region of interest" description="Disordered" evidence="12">
    <location>
        <begin position="26"/>
        <end position="128"/>
    </location>
</feature>
<dbReference type="InterPro" id="IPR000795">
    <property type="entry name" value="T_Tr_GTP-bd_dom"/>
</dbReference>
<reference evidence="15 16" key="1">
    <citation type="submission" date="2019-10" db="EMBL/GenBank/DDBJ databases">
        <authorList>
            <person name="Palmer J.M."/>
        </authorList>
    </citation>
    <scope>NUCLEOTIDE SEQUENCE [LARGE SCALE GENOMIC DNA]</scope>
    <source>
        <strain evidence="15 16">TWF506</strain>
    </source>
</reference>
<organism evidence="15 16">
    <name type="scientific">Arthrobotrys conoides</name>
    <dbReference type="NCBI Taxonomy" id="74498"/>
    <lineage>
        <taxon>Eukaryota</taxon>
        <taxon>Fungi</taxon>
        <taxon>Dikarya</taxon>
        <taxon>Ascomycota</taxon>
        <taxon>Pezizomycotina</taxon>
        <taxon>Orbiliomycetes</taxon>
        <taxon>Orbiliales</taxon>
        <taxon>Orbiliaceae</taxon>
        <taxon>Arthrobotrys</taxon>
    </lineage>
</organism>
<evidence type="ECO:0000256" key="8">
    <source>
        <dbReference type="ARBA" id="ARBA00023134"/>
    </source>
</evidence>
<feature type="region of interest" description="Disordered" evidence="12">
    <location>
        <begin position="599"/>
        <end position="636"/>
    </location>
</feature>
<feature type="compositionally biased region" description="Basic and acidic residues" evidence="12">
    <location>
        <begin position="732"/>
        <end position="755"/>
    </location>
</feature>
<feature type="compositionally biased region" description="Basic and acidic residues" evidence="12">
    <location>
        <begin position="688"/>
        <end position="715"/>
    </location>
</feature>
<dbReference type="HAMAP" id="MF_00100_B">
    <property type="entry name" value="IF_2_B"/>
    <property type="match status" value="1"/>
</dbReference>
<feature type="chain" id="PRO_5043033791" description="Translation initiation factor IF-2, mitochondrial" evidence="13">
    <location>
        <begin position="26"/>
        <end position="1380"/>
    </location>
</feature>
<dbReference type="Pfam" id="PF11987">
    <property type="entry name" value="IF-2"/>
    <property type="match status" value="1"/>
</dbReference>
<evidence type="ECO:0000256" key="9">
    <source>
        <dbReference type="ARBA" id="ARBA00025162"/>
    </source>
</evidence>
<keyword evidence="8" id="KW-0342">GTP-binding</keyword>
<dbReference type="Proteomes" id="UP001307849">
    <property type="component" value="Unassembled WGS sequence"/>
</dbReference>
<gene>
    <name evidence="15" type="ORF">TWF506_006499</name>
</gene>
<evidence type="ECO:0000256" key="10">
    <source>
        <dbReference type="ARBA" id="ARBA00044200"/>
    </source>
</evidence>
<comment type="subcellular location">
    <subcellularLocation>
        <location evidence="1">Mitochondrion</location>
    </subcellularLocation>
</comment>
<dbReference type="InterPro" id="IPR000178">
    <property type="entry name" value="TF_IF2_bacterial-like"/>
</dbReference>
<comment type="caution">
    <text evidence="15">The sequence shown here is derived from an EMBL/GenBank/DDBJ whole genome shotgun (WGS) entry which is preliminary data.</text>
</comment>
<dbReference type="CDD" id="cd01887">
    <property type="entry name" value="IF2_eIF5B"/>
    <property type="match status" value="1"/>
</dbReference>
<evidence type="ECO:0000256" key="2">
    <source>
        <dbReference type="ARBA" id="ARBA00007733"/>
    </source>
</evidence>
<keyword evidence="4" id="KW-0547">Nucleotide-binding</keyword>
<feature type="signal peptide" evidence="13">
    <location>
        <begin position="1"/>
        <end position="25"/>
    </location>
</feature>
<dbReference type="FunFam" id="2.40.30.10:FF:000008">
    <property type="entry name" value="Translation initiation factor IF-2"/>
    <property type="match status" value="1"/>
</dbReference>
<dbReference type="SUPFAM" id="SSF52156">
    <property type="entry name" value="Initiation factor IF2/eIF5b, domain 3"/>
    <property type="match status" value="1"/>
</dbReference>
<dbReference type="CDD" id="cd03692">
    <property type="entry name" value="mtIF2_IVc"/>
    <property type="match status" value="1"/>
</dbReference>
<dbReference type="Gene3D" id="3.40.50.300">
    <property type="entry name" value="P-loop containing nucleotide triphosphate hydrolases"/>
    <property type="match status" value="1"/>
</dbReference>
<feature type="region of interest" description="Disordered" evidence="12">
    <location>
        <begin position="366"/>
        <end position="390"/>
    </location>
</feature>
<protein>
    <recommendedName>
        <fullName evidence="10">Translation initiation factor IF-2, mitochondrial</fullName>
    </recommendedName>
</protein>
<keyword evidence="5" id="KW-0648">Protein biosynthesis</keyword>
<feature type="compositionally biased region" description="Basic and acidic residues" evidence="12">
    <location>
        <begin position="618"/>
        <end position="636"/>
    </location>
</feature>
<evidence type="ECO:0000256" key="13">
    <source>
        <dbReference type="SAM" id="SignalP"/>
    </source>
</evidence>
<feature type="region of interest" description="Disordered" evidence="12">
    <location>
        <begin position="440"/>
        <end position="463"/>
    </location>
</feature>
<dbReference type="PROSITE" id="PS01176">
    <property type="entry name" value="IF2"/>
    <property type="match status" value="1"/>
</dbReference>
<evidence type="ECO:0000256" key="1">
    <source>
        <dbReference type="ARBA" id="ARBA00004173"/>
    </source>
</evidence>
<dbReference type="SUPFAM" id="SSF50447">
    <property type="entry name" value="Translation proteins"/>
    <property type="match status" value="2"/>
</dbReference>
<feature type="compositionally biased region" description="Pro residues" evidence="12">
    <location>
        <begin position="105"/>
        <end position="124"/>
    </location>
</feature>
<dbReference type="CDD" id="cd03702">
    <property type="entry name" value="IF2_mtIF2_II"/>
    <property type="match status" value="1"/>
</dbReference>
<dbReference type="GO" id="GO:0003924">
    <property type="term" value="F:GTPase activity"/>
    <property type="evidence" value="ECO:0007669"/>
    <property type="project" value="InterPro"/>
</dbReference>